<gene>
    <name evidence="3" type="ORF">KC729_03020</name>
</gene>
<name>A0A956RMM6_UNCEI</name>
<evidence type="ECO:0000313" key="3">
    <source>
        <dbReference type="EMBL" id="MCA9726626.1"/>
    </source>
</evidence>
<organism evidence="3 4">
    <name type="scientific">Eiseniibacteriota bacterium</name>
    <dbReference type="NCBI Taxonomy" id="2212470"/>
    <lineage>
        <taxon>Bacteria</taxon>
        <taxon>Candidatus Eiseniibacteriota</taxon>
    </lineage>
</organism>
<protein>
    <submittedName>
        <fullName evidence="3">Extracellular solute-binding protein</fullName>
    </submittedName>
</protein>
<evidence type="ECO:0000256" key="2">
    <source>
        <dbReference type="SAM" id="SignalP"/>
    </source>
</evidence>
<sequence>MRPSLITASFVLTVLLASPIRADADPIPADDNLFVYCCAGFRPPIEAAAQAFSAETGVKIDLTYAGSGCLIAQAELAGRGDLFLPGEEHYITKAQERGIVGTISQVAYLRPVIAVRKGNPLDIHALADLARPGLRVGLGDPKSVAVGVASESWFRASLTDVQISKILKNTTTRAINVNELGNQLALGGIDAAIVWDVTVPLFEGLEAIVTPDSRAHRTVITGGVLQMSKRPELAARFLSFLTESEGREILRSFGYEPYEAEVATASDADAPASDPGVPDAPGTAGPTISVQAASSPTFPSPEVTQQSAAATPEREHIIDGQPEAHP</sequence>
<comment type="caution">
    <text evidence="3">The sequence shown here is derived from an EMBL/GenBank/DDBJ whole genome shotgun (WGS) entry which is preliminary data.</text>
</comment>
<dbReference type="AlphaFoldDB" id="A0A956RMM6"/>
<dbReference type="Pfam" id="PF13531">
    <property type="entry name" value="SBP_bac_11"/>
    <property type="match status" value="1"/>
</dbReference>
<dbReference type="GO" id="GO:0015689">
    <property type="term" value="P:molybdate ion transport"/>
    <property type="evidence" value="ECO:0007669"/>
    <property type="project" value="TreeGrafter"/>
</dbReference>
<dbReference type="PANTHER" id="PTHR30632:SF0">
    <property type="entry name" value="SULFATE-BINDING PROTEIN"/>
    <property type="match status" value="1"/>
</dbReference>
<reference evidence="3" key="1">
    <citation type="submission" date="2020-04" db="EMBL/GenBank/DDBJ databases">
        <authorList>
            <person name="Zhang T."/>
        </authorList>
    </citation>
    <scope>NUCLEOTIDE SEQUENCE</scope>
    <source>
        <strain evidence="3">HKST-UBA01</strain>
    </source>
</reference>
<dbReference type="PANTHER" id="PTHR30632">
    <property type="entry name" value="MOLYBDATE-BINDING PERIPLASMIC PROTEIN"/>
    <property type="match status" value="1"/>
</dbReference>
<feature type="compositionally biased region" description="Polar residues" evidence="1">
    <location>
        <begin position="286"/>
        <end position="309"/>
    </location>
</feature>
<dbReference type="Proteomes" id="UP000697710">
    <property type="component" value="Unassembled WGS sequence"/>
</dbReference>
<dbReference type="GO" id="GO:0030973">
    <property type="term" value="F:molybdate ion binding"/>
    <property type="evidence" value="ECO:0007669"/>
    <property type="project" value="TreeGrafter"/>
</dbReference>
<dbReference type="InterPro" id="IPR050682">
    <property type="entry name" value="ModA/WtpA"/>
</dbReference>
<dbReference type="EMBL" id="JAGQHR010000050">
    <property type="protein sequence ID" value="MCA9726626.1"/>
    <property type="molecule type" value="Genomic_DNA"/>
</dbReference>
<feature type="compositionally biased region" description="Basic and acidic residues" evidence="1">
    <location>
        <begin position="312"/>
        <end position="326"/>
    </location>
</feature>
<feature type="signal peptide" evidence="2">
    <location>
        <begin position="1"/>
        <end position="24"/>
    </location>
</feature>
<feature type="compositionally biased region" description="Low complexity" evidence="1">
    <location>
        <begin position="266"/>
        <end position="282"/>
    </location>
</feature>
<dbReference type="Gene3D" id="3.40.190.10">
    <property type="entry name" value="Periplasmic binding protein-like II"/>
    <property type="match status" value="2"/>
</dbReference>
<dbReference type="SUPFAM" id="SSF53850">
    <property type="entry name" value="Periplasmic binding protein-like II"/>
    <property type="match status" value="1"/>
</dbReference>
<feature type="region of interest" description="Disordered" evidence="1">
    <location>
        <begin position="266"/>
        <end position="326"/>
    </location>
</feature>
<evidence type="ECO:0000256" key="1">
    <source>
        <dbReference type="SAM" id="MobiDB-lite"/>
    </source>
</evidence>
<feature type="chain" id="PRO_5038051222" evidence="2">
    <location>
        <begin position="25"/>
        <end position="326"/>
    </location>
</feature>
<accession>A0A956RMM6</accession>
<reference evidence="3" key="2">
    <citation type="journal article" date="2021" name="Microbiome">
        <title>Successional dynamics and alternative stable states in a saline activated sludge microbial community over 9 years.</title>
        <authorList>
            <person name="Wang Y."/>
            <person name="Ye J."/>
            <person name="Ju F."/>
            <person name="Liu L."/>
            <person name="Boyd J.A."/>
            <person name="Deng Y."/>
            <person name="Parks D.H."/>
            <person name="Jiang X."/>
            <person name="Yin X."/>
            <person name="Woodcroft B.J."/>
            <person name="Tyson G.W."/>
            <person name="Hugenholtz P."/>
            <person name="Polz M.F."/>
            <person name="Zhang T."/>
        </authorList>
    </citation>
    <scope>NUCLEOTIDE SEQUENCE</scope>
    <source>
        <strain evidence="3">HKST-UBA01</strain>
    </source>
</reference>
<evidence type="ECO:0000313" key="4">
    <source>
        <dbReference type="Proteomes" id="UP000697710"/>
    </source>
</evidence>
<proteinExistence type="predicted"/>
<keyword evidence="2" id="KW-0732">Signal</keyword>